<evidence type="ECO:0000256" key="1">
    <source>
        <dbReference type="ARBA" id="ARBA00006484"/>
    </source>
</evidence>
<protein>
    <recommendedName>
        <fullName evidence="6">D-mannonate oxidoreductase</fullName>
    </recommendedName>
</protein>
<dbReference type="NCBIfam" id="NF006132">
    <property type="entry name" value="PRK08277.1"/>
    <property type="match status" value="1"/>
</dbReference>
<evidence type="ECO:0000256" key="3">
    <source>
        <dbReference type="RuleBase" id="RU000363"/>
    </source>
</evidence>
<dbReference type="InterPro" id="IPR002347">
    <property type="entry name" value="SDR_fam"/>
</dbReference>
<organism evidence="4 5">
    <name type="scientific">[Bacteroides] pectinophilus ATCC 43243</name>
    <dbReference type="NCBI Taxonomy" id="483218"/>
    <lineage>
        <taxon>Bacteria</taxon>
        <taxon>Bacillati</taxon>
        <taxon>Bacillota</taxon>
        <taxon>Clostridia</taxon>
        <taxon>Eubacteriales</taxon>
    </lineage>
</organism>
<dbReference type="GO" id="GO:0008206">
    <property type="term" value="P:bile acid metabolic process"/>
    <property type="evidence" value="ECO:0007669"/>
    <property type="project" value="UniProtKB-ARBA"/>
</dbReference>
<accession>B7AWY9</accession>
<proteinExistence type="inferred from homology"/>
<dbReference type="EMBL" id="ABVQ01000037">
    <property type="protein sequence ID" value="EEC56730.1"/>
    <property type="molecule type" value="Genomic_DNA"/>
</dbReference>
<reference evidence="4 5" key="2">
    <citation type="submission" date="2008-11" db="EMBL/GenBank/DDBJ databases">
        <authorList>
            <person name="Fulton L."/>
            <person name="Clifton S."/>
            <person name="Fulton B."/>
            <person name="Xu J."/>
            <person name="Minx P."/>
            <person name="Pepin K.H."/>
            <person name="Johnson M."/>
            <person name="Bhonagiri V."/>
            <person name="Nash W.E."/>
            <person name="Mardis E.R."/>
            <person name="Wilson R.K."/>
        </authorList>
    </citation>
    <scope>NUCLEOTIDE SEQUENCE [LARGE SCALE GENOMIC DNA]</scope>
    <source>
        <strain evidence="4 5">ATCC 43243</strain>
    </source>
</reference>
<dbReference type="eggNOG" id="COG1028">
    <property type="taxonomic scope" value="Bacteria"/>
</dbReference>
<dbReference type="SUPFAM" id="SSF51735">
    <property type="entry name" value="NAD(P)-binding Rossmann-fold domains"/>
    <property type="match status" value="1"/>
</dbReference>
<dbReference type="Proteomes" id="UP000003136">
    <property type="component" value="Unassembled WGS sequence"/>
</dbReference>
<dbReference type="Pfam" id="PF00106">
    <property type="entry name" value="adh_short"/>
    <property type="match status" value="1"/>
</dbReference>
<dbReference type="Gene3D" id="3.40.50.720">
    <property type="entry name" value="NAD(P)-binding Rossmann-like Domain"/>
    <property type="match status" value="1"/>
</dbReference>
<dbReference type="AlphaFoldDB" id="B7AWY9"/>
<sequence>MEVIYMKIPFDVNLSGKTAIVTGGSGTLCSAMAYGLAVSGASVALIGRNRDKMSQVISSLTQQAADEQNKSTVIRGYTCNVTDKSSLISTYETIRAELGSCDILINGAGGNQPGAITAAEMLAKEPGTDDYSFWDLDEDKIREVMDLNFMGTLLPIQVFTRDMVAKRSGSIINIASVSSILPLTKVVTYSNAKCAILNLTQWLATHFGQSGIRCNAIAPGFYAAEQNHDLLFNSDGTPTPRARKIIAGTPMGRFGNPEELIGAALFLASDDASGFVNGIVLPVDGGYCAYSGV</sequence>
<dbReference type="FunFam" id="3.40.50.720:FF:000084">
    <property type="entry name" value="Short-chain dehydrogenase reductase"/>
    <property type="match status" value="1"/>
</dbReference>
<evidence type="ECO:0008006" key="6">
    <source>
        <dbReference type="Google" id="ProtNLM"/>
    </source>
</evidence>
<dbReference type="HOGENOM" id="CLU_010194_1_1_9"/>
<reference evidence="4 5" key="1">
    <citation type="submission" date="2008-11" db="EMBL/GenBank/DDBJ databases">
        <title>Draft genome sequence of Bacteroides pectinophilus (ATCC 43243).</title>
        <authorList>
            <person name="Sudarsanam P."/>
            <person name="Ley R."/>
            <person name="Guruge J."/>
            <person name="Turnbaugh P.J."/>
            <person name="Mahowald M."/>
            <person name="Liep D."/>
            <person name="Gordon J."/>
        </authorList>
    </citation>
    <scope>NUCLEOTIDE SEQUENCE [LARGE SCALE GENOMIC DNA]</scope>
    <source>
        <strain evidence="4 5">ATCC 43243</strain>
    </source>
</reference>
<keyword evidence="5" id="KW-1185">Reference proteome</keyword>
<keyword evidence="2" id="KW-0560">Oxidoreductase</keyword>
<dbReference type="PRINTS" id="PR00081">
    <property type="entry name" value="GDHRDH"/>
</dbReference>
<dbReference type="PRINTS" id="PR00080">
    <property type="entry name" value="SDRFAMILY"/>
</dbReference>
<comment type="similarity">
    <text evidence="1 3">Belongs to the short-chain dehydrogenases/reductases (SDR) family.</text>
</comment>
<dbReference type="GO" id="GO:0016616">
    <property type="term" value="F:oxidoreductase activity, acting on the CH-OH group of donors, NAD or NADP as acceptor"/>
    <property type="evidence" value="ECO:0007669"/>
    <property type="project" value="TreeGrafter"/>
</dbReference>
<evidence type="ECO:0000313" key="5">
    <source>
        <dbReference type="Proteomes" id="UP000003136"/>
    </source>
</evidence>
<dbReference type="STRING" id="483218.BACPEC_03239"/>
<evidence type="ECO:0000256" key="2">
    <source>
        <dbReference type="ARBA" id="ARBA00023002"/>
    </source>
</evidence>
<dbReference type="PANTHER" id="PTHR42760">
    <property type="entry name" value="SHORT-CHAIN DEHYDROGENASES/REDUCTASES FAMILY MEMBER"/>
    <property type="match status" value="1"/>
</dbReference>
<dbReference type="InterPro" id="IPR036291">
    <property type="entry name" value="NAD(P)-bd_dom_sf"/>
</dbReference>
<evidence type="ECO:0000313" key="4">
    <source>
        <dbReference type="EMBL" id="EEC56730.1"/>
    </source>
</evidence>
<gene>
    <name evidence="4" type="ORF">BACPEC_03239</name>
</gene>
<name>B7AWY9_9FIRM</name>
<dbReference type="PANTHER" id="PTHR42760:SF115">
    <property type="entry name" value="3-OXOACYL-[ACYL-CARRIER-PROTEIN] REDUCTASE FABG"/>
    <property type="match status" value="1"/>
</dbReference>